<dbReference type="OrthoDB" id="6131042at2759"/>
<dbReference type="AlphaFoldDB" id="A0A1X7VUX7"/>
<name>A0A1X7VUX7_AMPQE</name>
<evidence type="ECO:0000313" key="1">
    <source>
        <dbReference type="EnsemblMetazoa" id="Aqu2.1.43203_001"/>
    </source>
</evidence>
<proteinExistence type="predicted"/>
<dbReference type="PANTHER" id="PTHR21301:SF10">
    <property type="entry name" value="REVERSE TRANSCRIPTASE DOMAIN-CONTAINING PROTEIN"/>
    <property type="match status" value="1"/>
</dbReference>
<organism evidence="1">
    <name type="scientific">Amphimedon queenslandica</name>
    <name type="common">Sponge</name>
    <dbReference type="NCBI Taxonomy" id="400682"/>
    <lineage>
        <taxon>Eukaryota</taxon>
        <taxon>Metazoa</taxon>
        <taxon>Porifera</taxon>
        <taxon>Demospongiae</taxon>
        <taxon>Heteroscleromorpha</taxon>
        <taxon>Haplosclerida</taxon>
        <taxon>Niphatidae</taxon>
        <taxon>Amphimedon</taxon>
    </lineage>
</organism>
<dbReference type="EnsemblMetazoa" id="Aqu2.1.43203_001">
    <property type="protein sequence ID" value="Aqu2.1.43203_001"/>
    <property type="gene ID" value="Aqu2.1.43203"/>
</dbReference>
<dbReference type="PANTHER" id="PTHR21301">
    <property type="entry name" value="REVERSE TRANSCRIPTASE"/>
    <property type="match status" value="1"/>
</dbReference>
<sequence length="182" mass="20617">MTSERSQLKKTDIVIEPADRNLGIVVLNASDYVNQCLLHLSTSTYNKIESFPPDHLKRTMLNILIKFKELSPHKRLYSFLQSSTKTCTPVFYGIPKIHKPIIAGIIVRPIVSHSNSLLSKTALFLDYVLPRLAQHYPDFLNNLTELVKIIENVTIPEDAILVTPDVKNLYPSIPQQELLGII</sequence>
<reference evidence="1" key="1">
    <citation type="submission" date="2017-05" db="UniProtKB">
        <authorList>
            <consortium name="EnsemblMetazoa"/>
        </authorList>
    </citation>
    <scope>IDENTIFICATION</scope>
</reference>
<dbReference type="InParanoid" id="A0A1X7VUX7"/>
<accession>A0A1X7VUX7</accession>
<evidence type="ECO:0008006" key="2">
    <source>
        <dbReference type="Google" id="ProtNLM"/>
    </source>
</evidence>
<protein>
    <recommendedName>
        <fullName evidence="2">Reverse transcriptase domain-containing protein</fullName>
    </recommendedName>
</protein>